<organism evidence="1 2">
    <name type="scientific">Butyricimonas virosa</name>
    <dbReference type="NCBI Taxonomy" id="544645"/>
    <lineage>
        <taxon>Bacteria</taxon>
        <taxon>Pseudomonadati</taxon>
        <taxon>Bacteroidota</taxon>
        <taxon>Bacteroidia</taxon>
        <taxon>Bacteroidales</taxon>
        <taxon>Odoribacteraceae</taxon>
        <taxon>Butyricimonas</taxon>
    </lineage>
</organism>
<dbReference type="RefSeq" id="WP_027200171.1">
    <property type="nucleotide sequence ID" value="NZ_CP069450.1"/>
</dbReference>
<accession>A0ABX7H0P9</accession>
<reference evidence="1 2" key="1">
    <citation type="submission" date="2021-02" db="EMBL/GenBank/DDBJ databases">
        <title>FDA dAtabase for Regulatory Grade micrObial Sequences (FDA-ARGOS): Supporting development and validation of Infectious Disease Dx tests.</title>
        <authorList>
            <person name="Carlson P."/>
            <person name="Fischbach M."/>
            <person name="Hastie J."/>
            <person name="Bilen M."/>
            <person name="Cheng A."/>
            <person name="Tallon L."/>
            <person name="Sadzewicz L."/>
            <person name="Zhao X."/>
            <person name="Boylan J."/>
            <person name="Ott S."/>
            <person name="Bowen H."/>
            <person name="Vavikolanu K."/>
            <person name="Mehta A."/>
            <person name="Aluvathingal J."/>
            <person name="Nadendla S."/>
            <person name="Yan Y."/>
            <person name="Sichtig H."/>
        </authorList>
    </citation>
    <scope>NUCLEOTIDE SEQUENCE [LARGE SCALE GENOMIC DNA]</scope>
    <source>
        <strain evidence="1 2">FDAARGOS_1229</strain>
    </source>
</reference>
<dbReference type="GeneID" id="93098876"/>
<protein>
    <submittedName>
        <fullName evidence="1">Uncharacterized protein</fullName>
    </submittedName>
</protein>
<proteinExistence type="predicted"/>
<evidence type="ECO:0000313" key="2">
    <source>
        <dbReference type="Proteomes" id="UP000654720"/>
    </source>
</evidence>
<keyword evidence="2" id="KW-1185">Reference proteome</keyword>
<dbReference type="Proteomes" id="UP000654720">
    <property type="component" value="Chromosome"/>
</dbReference>
<name>A0ABX7H0P9_9BACT</name>
<evidence type="ECO:0000313" key="1">
    <source>
        <dbReference type="EMBL" id="QRO48538.1"/>
    </source>
</evidence>
<sequence length="210" mass="24354">MRIECDKVITTDDFDEKYSMWQGRTLTVMGEYIKVSQPGIHSRYFDTIYLFESTGIMIGFKYDGVLPECYISTQDGFESDCYVDAAPYLFQDKDRIFAVVKRSYRNVDLHKQVIGLTIIDTSNLMPIDERYTWPMWESIESIHNGAVLIKKGDSSYGLSSIDKFPACNLVRNAYLIKQDIDEENVYLVYGSSMEVDMKRIDFTKKLVKIK</sequence>
<gene>
    <name evidence="1" type="ORF">I6J59_11255</name>
</gene>
<dbReference type="EMBL" id="CP069450">
    <property type="protein sequence ID" value="QRO48538.1"/>
    <property type="molecule type" value="Genomic_DNA"/>
</dbReference>